<dbReference type="PANTHER" id="PTHR43713:SF3">
    <property type="entry name" value="GLUTAMATE-1-SEMIALDEHYDE 2,1-AMINOMUTASE 1, CHLOROPLASTIC-RELATED"/>
    <property type="match status" value="1"/>
</dbReference>
<dbReference type="EC" id="5.4.3.8" evidence="4"/>
<comment type="similarity">
    <text evidence="3">Belongs to the class-III pyridoxal-phosphate-dependent aminotransferase family.</text>
</comment>
<comment type="caution">
    <text evidence="4">The sequence shown here is derived from an EMBL/GenBank/DDBJ whole genome shotgun (WGS) entry which is preliminary data.</text>
</comment>
<proteinExistence type="inferred from homology"/>
<dbReference type="PROSITE" id="PS00600">
    <property type="entry name" value="AA_TRANSFER_CLASS_3"/>
    <property type="match status" value="1"/>
</dbReference>
<comment type="cofactor">
    <cofactor evidence="1">
        <name>pyridoxal 5'-phosphate</name>
        <dbReference type="ChEBI" id="CHEBI:597326"/>
    </cofactor>
</comment>
<evidence type="ECO:0000256" key="2">
    <source>
        <dbReference type="ARBA" id="ARBA00022898"/>
    </source>
</evidence>
<gene>
    <name evidence="4" type="ORF">JOE21_001102</name>
</gene>
<dbReference type="Pfam" id="PF00202">
    <property type="entry name" value="Aminotran_3"/>
    <property type="match status" value="1"/>
</dbReference>
<evidence type="ECO:0000256" key="1">
    <source>
        <dbReference type="ARBA" id="ARBA00001933"/>
    </source>
</evidence>
<evidence type="ECO:0000313" key="4">
    <source>
        <dbReference type="EMBL" id="MDR6225111.1"/>
    </source>
</evidence>
<evidence type="ECO:0000256" key="3">
    <source>
        <dbReference type="RuleBase" id="RU003560"/>
    </source>
</evidence>
<dbReference type="InterPro" id="IPR015422">
    <property type="entry name" value="PyrdxlP-dep_Trfase_small"/>
</dbReference>
<dbReference type="InterPro" id="IPR005814">
    <property type="entry name" value="Aminotrans_3"/>
</dbReference>
<protein>
    <submittedName>
        <fullName evidence="4">Glutamate-1-semialdehyde 2,1-aminomutase</fullName>
        <ecNumber evidence="4">5.4.3.8</ecNumber>
    </submittedName>
</protein>
<keyword evidence="4" id="KW-0413">Isomerase</keyword>
<organism evidence="4 5">
    <name type="scientific">Desmospora profundinema</name>
    <dbReference type="NCBI Taxonomy" id="1571184"/>
    <lineage>
        <taxon>Bacteria</taxon>
        <taxon>Bacillati</taxon>
        <taxon>Bacillota</taxon>
        <taxon>Bacilli</taxon>
        <taxon>Bacillales</taxon>
        <taxon>Thermoactinomycetaceae</taxon>
        <taxon>Desmospora</taxon>
    </lineage>
</organism>
<keyword evidence="2 3" id="KW-0663">Pyridoxal phosphate</keyword>
<dbReference type="SUPFAM" id="SSF53383">
    <property type="entry name" value="PLP-dependent transferases"/>
    <property type="match status" value="1"/>
</dbReference>
<accession>A0ABU1IK92</accession>
<dbReference type="InterPro" id="IPR015421">
    <property type="entry name" value="PyrdxlP-dep_Trfase_major"/>
</dbReference>
<dbReference type="CDD" id="cd00610">
    <property type="entry name" value="OAT_like"/>
    <property type="match status" value="1"/>
</dbReference>
<dbReference type="EMBL" id="JAVDQG010000002">
    <property type="protein sequence ID" value="MDR6225111.1"/>
    <property type="molecule type" value="Genomic_DNA"/>
</dbReference>
<dbReference type="InterPro" id="IPR049704">
    <property type="entry name" value="Aminotrans_3_PPA_site"/>
</dbReference>
<evidence type="ECO:0000313" key="5">
    <source>
        <dbReference type="Proteomes" id="UP001185012"/>
    </source>
</evidence>
<dbReference type="PANTHER" id="PTHR43713">
    <property type="entry name" value="GLUTAMATE-1-SEMIALDEHYDE 2,1-AMINOMUTASE"/>
    <property type="match status" value="1"/>
</dbReference>
<reference evidence="4 5" key="1">
    <citation type="submission" date="2023-07" db="EMBL/GenBank/DDBJ databases">
        <title>Genomic Encyclopedia of Type Strains, Phase IV (KMG-IV): sequencing the most valuable type-strain genomes for metagenomic binning, comparative biology and taxonomic classification.</title>
        <authorList>
            <person name="Goeker M."/>
        </authorList>
    </citation>
    <scope>NUCLEOTIDE SEQUENCE [LARGE SCALE GENOMIC DNA]</scope>
    <source>
        <strain evidence="4 5">DSM 45903</strain>
    </source>
</reference>
<dbReference type="RefSeq" id="WP_309863337.1">
    <property type="nucleotide sequence ID" value="NZ_JAVDQG010000002.1"/>
</dbReference>
<dbReference type="GO" id="GO:0042286">
    <property type="term" value="F:glutamate-1-semialdehyde 2,1-aminomutase activity"/>
    <property type="evidence" value="ECO:0007669"/>
    <property type="project" value="UniProtKB-EC"/>
</dbReference>
<dbReference type="Gene3D" id="3.90.1150.10">
    <property type="entry name" value="Aspartate Aminotransferase, domain 1"/>
    <property type="match status" value="1"/>
</dbReference>
<name>A0ABU1IK92_9BACL</name>
<dbReference type="InterPro" id="IPR015424">
    <property type="entry name" value="PyrdxlP-dep_Trfase"/>
</dbReference>
<dbReference type="Gene3D" id="3.40.640.10">
    <property type="entry name" value="Type I PLP-dependent aspartate aminotransferase-like (Major domain)"/>
    <property type="match status" value="1"/>
</dbReference>
<dbReference type="Proteomes" id="UP001185012">
    <property type="component" value="Unassembled WGS sequence"/>
</dbReference>
<keyword evidence="5" id="KW-1185">Reference proteome</keyword>
<sequence>MATPAKPVPPLLEKTSQSARLFEEAAQCIPGGITANIKHFDPYPLFMESASGARMRDVDGNEYIDYNLCYGALMLGHGHPGVRRAVAEQWETMGSFVFGAPHALEAEMARKLIDLYPGIELIRFTNSGLEATMLAVRLARGWTEKRKIAKFEGHYHGGYDPMLINVQSRNRKRGERPRPVVDSRGVLDEYQDQTVVLPFNDWEASLEILEEEKNDLAGVILEPVQGGFIPPDPVFLRSLREWTNKQEIPLIFDEVKTGFRLGLSGAQGRYGITPDLTTLGKVLGGGFPVGAVGGRRAILETASPVHRGDVLSGNENQTHSRDVLFHSGTYNGHPTVLAAGLATISHLEYEGVFAKVEEATRLLRNGMEEILARWGCSGSTLGDGTIFNVMLSEQPVQNGTKRDAAYPCLRRELDIHLLERGIYIKPMNRFSLSTAHTPDVVAETLDRFEEGVKRLTGKE</sequence>